<dbReference type="AlphaFoldDB" id="A0A914KT27"/>
<dbReference type="Gene3D" id="3.30.70.370">
    <property type="match status" value="1"/>
</dbReference>
<evidence type="ECO:0000259" key="10">
    <source>
        <dbReference type="SMART" id="SM01311"/>
    </source>
</evidence>
<dbReference type="GO" id="GO:0034245">
    <property type="term" value="C:mitochondrial DNA-directed RNA polymerase complex"/>
    <property type="evidence" value="ECO:0007669"/>
    <property type="project" value="TreeGrafter"/>
</dbReference>
<keyword evidence="3 9" id="KW-0240">DNA-directed RNA polymerase</keyword>
<evidence type="ECO:0000256" key="8">
    <source>
        <dbReference type="ARBA" id="ARBA00048552"/>
    </source>
</evidence>
<dbReference type="GO" id="GO:0003899">
    <property type="term" value="F:DNA-directed RNA polymerase activity"/>
    <property type="evidence" value="ECO:0007669"/>
    <property type="project" value="UniProtKB-EC"/>
</dbReference>
<dbReference type="PANTHER" id="PTHR10102">
    <property type="entry name" value="DNA-DIRECTED RNA POLYMERASE, MITOCHONDRIAL"/>
    <property type="match status" value="1"/>
</dbReference>
<keyword evidence="7 9" id="KW-0804">Transcription</keyword>
<organism evidence="11 12">
    <name type="scientific">Meloidogyne incognita</name>
    <name type="common">Southern root-knot nematode worm</name>
    <name type="synonym">Oxyuris incognita</name>
    <dbReference type="NCBI Taxonomy" id="6306"/>
    <lineage>
        <taxon>Eukaryota</taxon>
        <taxon>Metazoa</taxon>
        <taxon>Ecdysozoa</taxon>
        <taxon>Nematoda</taxon>
        <taxon>Chromadorea</taxon>
        <taxon>Rhabditida</taxon>
        <taxon>Tylenchina</taxon>
        <taxon>Tylenchomorpha</taxon>
        <taxon>Tylenchoidea</taxon>
        <taxon>Meloidogynidae</taxon>
        <taxon>Meloidogyninae</taxon>
        <taxon>Meloidogyne</taxon>
        <taxon>Meloidogyne incognita group</taxon>
    </lineage>
</organism>
<evidence type="ECO:0000313" key="12">
    <source>
        <dbReference type="WBParaSite" id="Minc3s00080g03875"/>
    </source>
</evidence>
<evidence type="ECO:0000256" key="9">
    <source>
        <dbReference type="RuleBase" id="RU003805"/>
    </source>
</evidence>
<keyword evidence="11" id="KW-1185">Reference proteome</keyword>
<dbReference type="InterPro" id="IPR002092">
    <property type="entry name" value="DNA-dir_Rpol_phage-type"/>
</dbReference>
<evidence type="ECO:0000256" key="1">
    <source>
        <dbReference type="ARBA" id="ARBA00009493"/>
    </source>
</evidence>
<dbReference type="Gene3D" id="1.10.150.20">
    <property type="entry name" value="5' to 3' exonuclease, C-terminal subdomain"/>
    <property type="match status" value="1"/>
</dbReference>
<dbReference type="Proteomes" id="UP000887563">
    <property type="component" value="Unplaced"/>
</dbReference>
<dbReference type="FunFam" id="1.10.287.280:FF:000001">
    <property type="entry name" value="DNA-directed RNA polymerase"/>
    <property type="match status" value="1"/>
</dbReference>
<accession>A0A914KT27</accession>
<keyword evidence="6" id="KW-0809">Transit peptide</keyword>
<comment type="function">
    <text evidence="9">DNA-dependent RNA polymerase catalyzes the transcription of DNA into RNA using the four ribonucleoside triphosphates as substrates.</text>
</comment>
<evidence type="ECO:0000313" key="11">
    <source>
        <dbReference type="Proteomes" id="UP000887563"/>
    </source>
</evidence>
<dbReference type="InterPro" id="IPR043502">
    <property type="entry name" value="DNA/RNA_pol_sf"/>
</dbReference>
<keyword evidence="4 9" id="KW-0808">Transferase</keyword>
<comment type="catalytic activity">
    <reaction evidence="8 9">
        <text>RNA(n) + a ribonucleoside 5'-triphosphate = RNA(n+1) + diphosphate</text>
        <dbReference type="Rhea" id="RHEA:21248"/>
        <dbReference type="Rhea" id="RHEA-COMP:14527"/>
        <dbReference type="Rhea" id="RHEA-COMP:17342"/>
        <dbReference type="ChEBI" id="CHEBI:33019"/>
        <dbReference type="ChEBI" id="CHEBI:61557"/>
        <dbReference type="ChEBI" id="CHEBI:140395"/>
        <dbReference type="EC" id="2.7.7.6"/>
    </reaction>
</comment>
<dbReference type="InterPro" id="IPR037159">
    <property type="entry name" value="RNA_POL_N_sf"/>
</dbReference>
<dbReference type="Gene3D" id="1.10.287.280">
    <property type="match status" value="1"/>
</dbReference>
<evidence type="ECO:0000256" key="3">
    <source>
        <dbReference type="ARBA" id="ARBA00022478"/>
    </source>
</evidence>
<dbReference type="SUPFAM" id="SSF56672">
    <property type="entry name" value="DNA/RNA polymerases"/>
    <property type="match status" value="1"/>
</dbReference>
<proteinExistence type="inferred from homology"/>
<dbReference type="WBParaSite" id="Minc3s00080g03875">
    <property type="protein sequence ID" value="Minc3s00080g03875"/>
    <property type="gene ID" value="Minc3s00080g03875"/>
</dbReference>
<dbReference type="Pfam" id="PF00940">
    <property type="entry name" value="RNA_pol"/>
    <property type="match status" value="1"/>
</dbReference>
<evidence type="ECO:0000256" key="6">
    <source>
        <dbReference type="ARBA" id="ARBA00022946"/>
    </source>
</evidence>
<evidence type="ECO:0000256" key="5">
    <source>
        <dbReference type="ARBA" id="ARBA00022695"/>
    </source>
</evidence>
<dbReference type="SMART" id="SM01311">
    <property type="entry name" value="RPOL_N"/>
    <property type="match status" value="1"/>
</dbReference>
<evidence type="ECO:0000256" key="2">
    <source>
        <dbReference type="ARBA" id="ARBA00012418"/>
    </source>
</evidence>
<evidence type="ECO:0000256" key="4">
    <source>
        <dbReference type="ARBA" id="ARBA00022679"/>
    </source>
</evidence>
<dbReference type="EC" id="2.7.7.6" evidence="2 9"/>
<name>A0A914KT27_MELIC</name>
<dbReference type="InterPro" id="IPR046950">
    <property type="entry name" value="DNA-dir_Rpol_C_phage-type"/>
</dbReference>
<dbReference type="PROSITE" id="PS00489">
    <property type="entry name" value="RNA_POL_PHAGE_2"/>
    <property type="match status" value="1"/>
</dbReference>
<dbReference type="GO" id="GO:0001018">
    <property type="term" value="F:mitochondrial promoter sequence-specific DNA binding"/>
    <property type="evidence" value="ECO:0007669"/>
    <property type="project" value="TreeGrafter"/>
</dbReference>
<evidence type="ECO:0000256" key="7">
    <source>
        <dbReference type="ARBA" id="ARBA00023163"/>
    </source>
</evidence>
<dbReference type="InterPro" id="IPR029262">
    <property type="entry name" value="RPOL_N"/>
</dbReference>
<feature type="domain" description="DNA-directed RNA polymerase N-terminal" evidence="10">
    <location>
        <begin position="3"/>
        <end position="313"/>
    </location>
</feature>
<dbReference type="Gene3D" id="1.10.1320.10">
    <property type="entry name" value="DNA-directed RNA polymerase, N-terminal domain"/>
    <property type="match status" value="1"/>
</dbReference>
<dbReference type="PROSITE" id="PS00900">
    <property type="entry name" value="RNA_POL_PHAGE_1"/>
    <property type="match status" value="1"/>
</dbReference>
<reference evidence="12" key="1">
    <citation type="submission" date="2022-11" db="UniProtKB">
        <authorList>
            <consortium name="WormBaseParasite"/>
        </authorList>
    </citation>
    <scope>IDENTIFICATION</scope>
</reference>
<sequence length="846" mass="99666">MIKNTTRTSELEPMEKLIESWEWKEHIEENLNRIIAEKPMSKELRTFFNNIDTKECADNLLLLLQSILCRGQRSVPIVELNKVFPRIIINLYRDPFFRLLSVEYKKNIELLFKEYIKYYLDRNISKRYTIRDWWYKCASQLQLPPNYFPQFEEFFKTPIHDISNLFISFLIEHCEFPLYRGTKNESSTGKKRWQHAFSIGEVQIEELNPHEGLGYKTNFCKMLKVHYHISEIYCSRHQFEYLYFESHLLPMKVPPRPWLDRGKCGPNYFLKSKLIRDMDEYPHLNLNSELLDKRIENKIQARPVFDALNDLGSTPWKINEEMLGHMMKALEMSYNSKNASFLKKLAIPRHPKTCWIPLDYDRFKKQYLKKNKEVEGKSDEELDEFIRKEFNHKRALMTKIKNEQNSLWCWLIYRLILAKHYTNQDIYFPHNLDFRGRCYPISPQINHMGDDLNRGLLKFAKGKPLGVDGFRWLKLHCVNITGKLKRKPLSERLEYAEKHLDKMIESADKPFEGGNWWWEDTEEPWQTLAACIEIRDAIKSGDPHKFCSHLPIHQDGSCNGLQHYAALGRDLKGAVGVNLVPSEVPQDIYTTVLERVEKFRKEDEEDVTSKHHEISKEMREFISGPIERKIIKQTVMTVAYGVTQYGAREQIKRQLIAIDIPDRNKEASRFATYLTKRTFDGLTDAFENSKQPLEWVTPLGLPVVQPYVTVEQVDDSLAFLPIRHKQMNAFPPNFVHSLDSTHMMLTSLYCRKLGITFAAIHDCYWTHGCDVDEMNKICREQFIALHKQPIIQKLSQSFNSTYLTDSIREKMPEKLVADISNVFDSSSLKLGELDINEVLKSTYFFC</sequence>
<keyword evidence="5 9" id="KW-0548">Nucleotidyltransferase</keyword>
<dbReference type="PANTHER" id="PTHR10102:SF0">
    <property type="entry name" value="DNA-DIRECTED RNA POLYMERASE, MITOCHONDRIAL"/>
    <property type="match status" value="1"/>
</dbReference>
<dbReference type="GO" id="GO:0006390">
    <property type="term" value="P:mitochondrial transcription"/>
    <property type="evidence" value="ECO:0007669"/>
    <property type="project" value="TreeGrafter"/>
</dbReference>
<protein>
    <recommendedName>
        <fullName evidence="2 9">DNA-directed RNA polymerase</fullName>
        <ecNumber evidence="2 9">2.7.7.6</ecNumber>
    </recommendedName>
</protein>
<comment type="similarity">
    <text evidence="1 9">Belongs to the phage and mitochondrial RNA polymerase family.</text>
</comment>